<dbReference type="KEGG" id="mlac:CP520_02345"/>
<keyword evidence="2" id="KW-1185">Reference proteome</keyword>
<dbReference type="EMBL" id="CP023668">
    <property type="protein sequence ID" value="ATG97582.1"/>
    <property type="molecule type" value="Genomic_DNA"/>
</dbReference>
<dbReference type="Proteomes" id="UP000232227">
    <property type="component" value="Chromosome"/>
</dbReference>
<organism evidence="1 2">
    <name type="scientific">Mesoplasma lactucae ATCC 49193</name>
    <dbReference type="NCBI Taxonomy" id="81460"/>
    <lineage>
        <taxon>Bacteria</taxon>
        <taxon>Bacillati</taxon>
        <taxon>Mycoplasmatota</taxon>
        <taxon>Mollicutes</taxon>
        <taxon>Entomoplasmatales</taxon>
        <taxon>Entomoplasmataceae</taxon>
        <taxon>Mesoplasma</taxon>
    </lineage>
</organism>
<evidence type="ECO:0000313" key="1">
    <source>
        <dbReference type="EMBL" id="ATG97582.1"/>
    </source>
</evidence>
<name>A0A291IRU8_9MOLU</name>
<accession>A0A291IRU8</accession>
<sequence length="280" mass="33557">MSKKTKYLENLNKVVDEEFFIIENAEDYDVIEQINELKEMWIKNRSIDELRMKTDELSDNFPLAFVVPEITSEEDDRVTIQQIALMRLFVFFNILNDTLDALMSIEKDDIYQKLVYRYPDKDIDFAEFAAITKVAKDHVAQMTDSLKVLSIPDSMHFFLEHLKTIVVEMNQEKDLAKFYEDLYDFFDYTNVFLDQIEGEIFDWDEDEITQANFLFFWLFTSELVAYNLLLLKEYYLELQQPKVMNQQLQEIKYITDNRQEMVNEFKILLSLDKAFENNKK</sequence>
<dbReference type="AlphaFoldDB" id="A0A291IRU8"/>
<gene>
    <name evidence="1" type="ORF">CP520_02345</name>
</gene>
<proteinExistence type="predicted"/>
<evidence type="ECO:0000313" key="2">
    <source>
        <dbReference type="Proteomes" id="UP000232227"/>
    </source>
</evidence>
<protein>
    <submittedName>
        <fullName evidence="1">Uncharacterized protein</fullName>
    </submittedName>
</protein>
<dbReference type="RefSeq" id="WP_096862870.1">
    <property type="nucleotide sequence ID" value="NZ_CP023668.1"/>
</dbReference>
<reference evidence="1 2" key="1">
    <citation type="submission" date="2017-09" db="EMBL/GenBank/DDBJ databases">
        <title>SPAdes assembly of the Mesoplasma lactucae genome.</title>
        <authorList>
            <person name="Knight T.F."/>
            <person name="Rubinstein R."/>
            <person name="Citino T."/>
        </authorList>
    </citation>
    <scope>NUCLEOTIDE SEQUENCE [LARGE SCALE GENOMIC DNA]</scope>
    <source>
        <strain evidence="1 2">831-C4</strain>
    </source>
</reference>